<keyword evidence="4" id="KW-1185">Reference proteome</keyword>
<reference evidence="3 4" key="1">
    <citation type="submission" date="2014-04" db="EMBL/GenBank/DDBJ databases">
        <authorList>
            <consortium name="DOE Joint Genome Institute"/>
            <person name="Kuo A."/>
            <person name="Zuccaro A."/>
            <person name="Kohler A."/>
            <person name="Nagy L.G."/>
            <person name="Floudas D."/>
            <person name="Copeland A."/>
            <person name="Barry K.W."/>
            <person name="Cichocki N."/>
            <person name="Veneault-Fourrey C."/>
            <person name="LaButti K."/>
            <person name="Lindquist E.A."/>
            <person name="Lipzen A."/>
            <person name="Lundell T."/>
            <person name="Morin E."/>
            <person name="Murat C."/>
            <person name="Sun H."/>
            <person name="Tunlid A."/>
            <person name="Henrissat B."/>
            <person name="Grigoriev I.V."/>
            <person name="Hibbett D.S."/>
            <person name="Martin F."/>
            <person name="Nordberg H.P."/>
            <person name="Cantor M.N."/>
            <person name="Hua S.X."/>
        </authorList>
    </citation>
    <scope>NUCLEOTIDE SEQUENCE [LARGE SCALE GENOMIC DNA]</scope>
    <source>
        <strain evidence="3 4">MAFF 305830</strain>
    </source>
</reference>
<feature type="transmembrane region" description="Helical" evidence="2">
    <location>
        <begin position="631"/>
        <end position="653"/>
    </location>
</feature>
<dbReference type="GO" id="GO:0016255">
    <property type="term" value="P:attachment of GPI anchor to protein"/>
    <property type="evidence" value="ECO:0007669"/>
    <property type="project" value="InterPro"/>
</dbReference>
<dbReference type="STRING" id="933852.A0A0C3ARM2"/>
<dbReference type="PANTHER" id="PTHR12959:SF11">
    <property type="entry name" value="GPI TRANSAMIDASE COMPONENT PIG-T"/>
    <property type="match status" value="1"/>
</dbReference>
<dbReference type="EMBL" id="KN824300">
    <property type="protein sequence ID" value="KIM27210.1"/>
    <property type="molecule type" value="Genomic_DNA"/>
</dbReference>
<evidence type="ECO:0008006" key="5">
    <source>
        <dbReference type="Google" id="ProtNLM"/>
    </source>
</evidence>
<evidence type="ECO:0000313" key="3">
    <source>
        <dbReference type="EMBL" id="KIM27210.1"/>
    </source>
</evidence>
<evidence type="ECO:0000256" key="2">
    <source>
        <dbReference type="SAM" id="Phobius"/>
    </source>
</evidence>
<dbReference type="GO" id="GO:0042765">
    <property type="term" value="C:GPI-anchor transamidase complex"/>
    <property type="evidence" value="ECO:0007669"/>
    <property type="project" value="InterPro"/>
</dbReference>
<evidence type="ECO:0000313" key="4">
    <source>
        <dbReference type="Proteomes" id="UP000054097"/>
    </source>
</evidence>
<proteinExistence type="predicted"/>
<dbReference type="OrthoDB" id="331263at2759"/>
<dbReference type="Proteomes" id="UP000054097">
    <property type="component" value="Unassembled WGS sequence"/>
</dbReference>
<feature type="compositionally biased region" description="Polar residues" evidence="1">
    <location>
        <begin position="27"/>
        <end position="44"/>
    </location>
</feature>
<keyword evidence="2" id="KW-0472">Membrane</keyword>
<gene>
    <name evidence="3" type="ORF">M408DRAFT_24687</name>
</gene>
<dbReference type="HOGENOM" id="CLU_021459_2_0_1"/>
<organism evidence="3 4">
    <name type="scientific">Serendipita vermifera MAFF 305830</name>
    <dbReference type="NCBI Taxonomy" id="933852"/>
    <lineage>
        <taxon>Eukaryota</taxon>
        <taxon>Fungi</taxon>
        <taxon>Dikarya</taxon>
        <taxon>Basidiomycota</taxon>
        <taxon>Agaricomycotina</taxon>
        <taxon>Agaricomycetes</taxon>
        <taxon>Sebacinales</taxon>
        <taxon>Serendipitaceae</taxon>
        <taxon>Serendipita</taxon>
    </lineage>
</organism>
<feature type="region of interest" description="Disordered" evidence="1">
    <location>
        <begin position="27"/>
        <end position="53"/>
    </location>
</feature>
<feature type="region of interest" description="Disordered" evidence="1">
    <location>
        <begin position="498"/>
        <end position="518"/>
    </location>
</feature>
<accession>A0A0C3ARM2</accession>
<dbReference type="PANTHER" id="PTHR12959">
    <property type="entry name" value="GPI TRANSAMIDASE COMPONENT PIG-T-RELATED"/>
    <property type="match status" value="1"/>
</dbReference>
<reference evidence="4" key="2">
    <citation type="submission" date="2015-01" db="EMBL/GenBank/DDBJ databases">
        <title>Evolutionary Origins and Diversification of the Mycorrhizal Mutualists.</title>
        <authorList>
            <consortium name="DOE Joint Genome Institute"/>
            <consortium name="Mycorrhizal Genomics Consortium"/>
            <person name="Kohler A."/>
            <person name="Kuo A."/>
            <person name="Nagy L.G."/>
            <person name="Floudas D."/>
            <person name="Copeland A."/>
            <person name="Barry K.W."/>
            <person name="Cichocki N."/>
            <person name="Veneault-Fourrey C."/>
            <person name="LaButti K."/>
            <person name="Lindquist E.A."/>
            <person name="Lipzen A."/>
            <person name="Lundell T."/>
            <person name="Morin E."/>
            <person name="Murat C."/>
            <person name="Riley R."/>
            <person name="Ohm R."/>
            <person name="Sun H."/>
            <person name="Tunlid A."/>
            <person name="Henrissat B."/>
            <person name="Grigoriev I.V."/>
            <person name="Hibbett D.S."/>
            <person name="Martin F."/>
        </authorList>
    </citation>
    <scope>NUCLEOTIDE SEQUENCE [LARGE SCALE GENOMIC DNA]</scope>
    <source>
        <strain evidence="4">MAFF 305830</strain>
    </source>
</reference>
<sequence>MRWSTTLTWLALPYLYPNNYINLANAQGNGPPSGSKAQSGQPASSEGGPPPRELKDVATELLLLRPLKDGKVATHFEFEYLTRNGVPRDPSTLGSEDEDQHYEFFPLSMGQILREYAVAELHLTLNTGRWRYDTWGSPENPAVASGAELWVWMADGGPVSVEERWKGLTNALAGLFCASLSSLSGSRTTSPLHSFYPEGQLPLYFETTEPENNTTSRSGYTLHHAVLPSEAICTENLTPFIKLLPCKSYAGVAELLNPHKLFGGWWYGMGVHATWHDGETDSIDGGTEVPIDPSKLGMGSKARAGKYTEGAHNDPKAKPPPPQAQVIKQARGVKLKLTVGAVRDPVEGYRGQTAETSQWTLENLFGKNVTKLCPVTSKADVRVLLPSKEHKGPVGTDAKAAVPSLLLSPLPVAKYHPHAGSSKGDQSWDVVRNKKAKVANSLTPLTLTRSLRGYDQTRGGFSIAISNHLGSDVDAWYVESVPWIIRPYLSTLHVESVEPLPSPSTSNNGGAQQAFTSPNNASTVLDLKKLRYVPPSESKGEDSRTKPTLLEIPLRIPARSVVRVSLEFEKVFLRYTEHPPDAQRGWEIPGGVLVPTSVVPAVQGEGTRRLSRVYTAPLLADLATPDFSMPYNVIILSGALVALLFGMLFNMLVRRYVLVKS</sequence>
<dbReference type="InterPro" id="IPR007245">
    <property type="entry name" value="PIG-T"/>
</dbReference>
<feature type="region of interest" description="Disordered" evidence="1">
    <location>
        <begin position="291"/>
        <end position="323"/>
    </location>
</feature>
<keyword evidence="2" id="KW-0812">Transmembrane</keyword>
<feature type="compositionally biased region" description="Polar residues" evidence="1">
    <location>
        <begin position="503"/>
        <end position="518"/>
    </location>
</feature>
<dbReference type="AlphaFoldDB" id="A0A0C3ARM2"/>
<name>A0A0C3ARM2_SERVB</name>
<dbReference type="Pfam" id="PF04113">
    <property type="entry name" value="Gpi16"/>
    <property type="match status" value="1"/>
</dbReference>
<keyword evidence="2" id="KW-1133">Transmembrane helix</keyword>
<evidence type="ECO:0000256" key="1">
    <source>
        <dbReference type="SAM" id="MobiDB-lite"/>
    </source>
</evidence>
<protein>
    <recommendedName>
        <fullName evidence="5">Gpi16 subunit, GPI transamidase component</fullName>
    </recommendedName>
</protein>